<comment type="caution">
    <text evidence="1">The sequence shown here is derived from an EMBL/GenBank/DDBJ whole genome shotgun (WGS) entry which is preliminary data.</text>
</comment>
<protein>
    <submittedName>
        <fullName evidence="1">Uncharacterized protein</fullName>
    </submittedName>
</protein>
<proteinExistence type="predicted"/>
<dbReference type="AlphaFoldDB" id="A0A0F9AP52"/>
<organism evidence="1">
    <name type="scientific">marine sediment metagenome</name>
    <dbReference type="NCBI Taxonomy" id="412755"/>
    <lineage>
        <taxon>unclassified sequences</taxon>
        <taxon>metagenomes</taxon>
        <taxon>ecological metagenomes</taxon>
    </lineage>
</organism>
<name>A0A0F9AP52_9ZZZZ</name>
<evidence type="ECO:0000313" key="1">
    <source>
        <dbReference type="EMBL" id="KKL11364.1"/>
    </source>
</evidence>
<reference evidence="1" key="1">
    <citation type="journal article" date="2015" name="Nature">
        <title>Complex archaea that bridge the gap between prokaryotes and eukaryotes.</title>
        <authorList>
            <person name="Spang A."/>
            <person name="Saw J.H."/>
            <person name="Jorgensen S.L."/>
            <person name="Zaremba-Niedzwiedzka K."/>
            <person name="Martijn J."/>
            <person name="Lind A.E."/>
            <person name="van Eijk R."/>
            <person name="Schleper C."/>
            <person name="Guy L."/>
            <person name="Ettema T.J."/>
        </authorList>
    </citation>
    <scope>NUCLEOTIDE SEQUENCE</scope>
</reference>
<accession>A0A0F9AP52</accession>
<dbReference type="EMBL" id="LAZR01041686">
    <property type="protein sequence ID" value="KKL11364.1"/>
    <property type="molecule type" value="Genomic_DNA"/>
</dbReference>
<sequence length="95" mass="10530">MKDIGMEGIATKSAAFMDRLLTGDLEPTRENLMIARFASSNMSNFVRFLSVKHNQERSMLRFAEKVASNPEDFAKYVKAALPDSGVTKMLGPGED</sequence>
<gene>
    <name evidence="1" type="ORF">LCGC14_2546560</name>
</gene>